<dbReference type="Pfam" id="PF08786">
    <property type="entry name" value="DcrB"/>
    <property type="match status" value="1"/>
</dbReference>
<dbReference type="InterPro" id="IPR016123">
    <property type="entry name" value="Mog1/PsbP_a/b/a-sand"/>
</dbReference>
<keyword evidence="2" id="KW-1185">Reference proteome</keyword>
<dbReference type="RefSeq" id="WP_136931167.1">
    <property type="nucleotide sequence ID" value="NZ_SSMQ01000024.1"/>
</dbReference>
<dbReference type="Gene3D" id="3.40.1000.10">
    <property type="entry name" value="Mog1/PsbP, alpha/beta/alpha sandwich"/>
    <property type="match status" value="1"/>
</dbReference>
<accession>A0A4U1J8Z3</accession>
<gene>
    <name evidence="1" type="ORF">E8A74_22795</name>
</gene>
<sequence length="140" mass="15885">MRTYHTDELLFDVPDEWSDRSVNIFVSAPGDRVPFNIVVTRDPLGDAELRPFVLGKLKEISKSVPKLNILGQRERMVGPLSGLEARIQWPVQGGTMYQHQVYVPYYGEVLVFTASSVVKLAPQCDAYLEQMLSGIKFRKQ</sequence>
<protein>
    <submittedName>
        <fullName evidence="1">DUF1795 domain-containing protein</fullName>
    </submittedName>
</protein>
<dbReference type="Proteomes" id="UP000309215">
    <property type="component" value="Unassembled WGS sequence"/>
</dbReference>
<dbReference type="AlphaFoldDB" id="A0A4U1J8Z3"/>
<name>A0A4U1J8Z3_9BACT</name>
<reference evidence="1 2" key="1">
    <citation type="submission" date="2019-04" db="EMBL/GenBank/DDBJ databases">
        <authorList>
            <person name="Li Y."/>
            <person name="Wang J."/>
        </authorList>
    </citation>
    <scope>NUCLEOTIDE SEQUENCE [LARGE SCALE GENOMIC DNA]</scope>
    <source>
        <strain evidence="1 2">DSM 14668</strain>
    </source>
</reference>
<proteinExistence type="predicted"/>
<dbReference type="InterPro" id="IPR014894">
    <property type="entry name" value="DcrB/EagT6"/>
</dbReference>
<evidence type="ECO:0000313" key="1">
    <source>
        <dbReference type="EMBL" id="TKD04442.1"/>
    </source>
</evidence>
<dbReference type="EMBL" id="SSMQ01000024">
    <property type="protein sequence ID" value="TKD04442.1"/>
    <property type="molecule type" value="Genomic_DNA"/>
</dbReference>
<evidence type="ECO:0000313" key="2">
    <source>
        <dbReference type="Proteomes" id="UP000309215"/>
    </source>
</evidence>
<organism evidence="1 2">
    <name type="scientific">Polyangium fumosum</name>
    <dbReference type="NCBI Taxonomy" id="889272"/>
    <lineage>
        <taxon>Bacteria</taxon>
        <taxon>Pseudomonadati</taxon>
        <taxon>Myxococcota</taxon>
        <taxon>Polyangia</taxon>
        <taxon>Polyangiales</taxon>
        <taxon>Polyangiaceae</taxon>
        <taxon>Polyangium</taxon>
    </lineage>
</organism>
<dbReference type="SUPFAM" id="SSF55724">
    <property type="entry name" value="Mog1p/PsbP-like"/>
    <property type="match status" value="1"/>
</dbReference>
<comment type="caution">
    <text evidence="1">The sequence shown here is derived from an EMBL/GenBank/DDBJ whole genome shotgun (WGS) entry which is preliminary data.</text>
</comment>
<dbReference type="OrthoDB" id="8775251at2"/>